<dbReference type="EMBL" id="JAULJE010000009">
    <property type="protein sequence ID" value="KAK1338616.1"/>
    <property type="molecule type" value="Genomic_DNA"/>
</dbReference>
<organism evidence="1 2">
    <name type="scientific">Cnephaeus nilssonii</name>
    <name type="common">Northern bat</name>
    <name type="synonym">Eptesicus nilssonii</name>
    <dbReference type="NCBI Taxonomy" id="3371016"/>
    <lineage>
        <taxon>Eukaryota</taxon>
        <taxon>Metazoa</taxon>
        <taxon>Chordata</taxon>
        <taxon>Craniata</taxon>
        <taxon>Vertebrata</taxon>
        <taxon>Euteleostomi</taxon>
        <taxon>Mammalia</taxon>
        <taxon>Eutheria</taxon>
        <taxon>Laurasiatheria</taxon>
        <taxon>Chiroptera</taxon>
        <taxon>Yangochiroptera</taxon>
        <taxon>Vespertilionidae</taxon>
        <taxon>Cnephaeus</taxon>
    </lineage>
</organism>
<evidence type="ECO:0000313" key="2">
    <source>
        <dbReference type="Proteomes" id="UP001177744"/>
    </source>
</evidence>
<dbReference type="Proteomes" id="UP001177744">
    <property type="component" value="Unassembled WGS sequence"/>
</dbReference>
<name>A0AA40HX76_CNENI</name>
<dbReference type="AlphaFoldDB" id="A0AA40HX76"/>
<keyword evidence="2" id="KW-1185">Reference proteome</keyword>
<gene>
    <name evidence="1" type="ORF">QTO34_019270</name>
</gene>
<evidence type="ECO:0000313" key="1">
    <source>
        <dbReference type="EMBL" id="KAK1338616.1"/>
    </source>
</evidence>
<comment type="caution">
    <text evidence="1">The sequence shown here is derived from an EMBL/GenBank/DDBJ whole genome shotgun (WGS) entry which is preliminary data.</text>
</comment>
<sequence length="154" mass="16991">MEINPDKAVSIIKCDMNVDFDALLGYKELKEKSSMRNQLKAKLPTVAMLESWASVPSAAPGIDWKGKRKVQGPAPLPIKPEDVKRGILNYEFKLASPTLKTGTQDSAQMCRLGGKSWQKPGAGMSCIHCRVTLTEYHSTRETGPESQKPQDMSL</sequence>
<protein>
    <submittedName>
        <fullName evidence="1">Uncharacterized protein</fullName>
    </submittedName>
</protein>
<accession>A0AA40HX76</accession>
<proteinExistence type="predicted"/>
<reference evidence="1" key="1">
    <citation type="submission" date="2023-06" db="EMBL/GenBank/DDBJ databases">
        <title>Reference genome for the Northern bat (Eptesicus nilssonii), a most northern bat species.</title>
        <authorList>
            <person name="Laine V.N."/>
            <person name="Pulliainen A.T."/>
            <person name="Lilley T.M."/>
        </authorList>
    </citation>
    <scope>NUCLEOTIDE SEQUENCE</scope>
    <source>
        <strain evidence="1">BLF_Eptnil</strain>
        <tissue evidence="1">Kidney</tissue>
    </source>
</reference>